<dbReference type="AlphaFoldDB" id="A0A3P7P4P9"/>
<feature type="domain" description="Fibronectin type-III" evidence="2">
    <location>
        <begin position="199"/>
        <end position="293"/>
    </location>
</feature>
<dbReference type="PANTHER" id="PTHR46708">
    <property type="entry name" value="TENASCIN"/>
    <property type="match status" value="1"/>
</dbReference>
<evidence type="ECO:0000256" key="1">
    <source>
        <dbReference type="ARBA" id="ARBA00022737"/>
    </source>
</evidence>
<dbReference type="InterPro" id="IPR050991">
    <property type="entry name" value="ECM_Regulatory_Proteins"/>
</dbReference>
<dbReference type="Gene3D" id="2.60.40.10">
    <property type="entry name" value="Immunoglobulins"/>
    <property type="match status" value="4"/>
</dbReference>
<dbReference type="PANTHER" id="PTHR46708:SF2">
    <property type="entry name" value="FIBRONECTIN TYPE-III DOMAIN-CONTAINING PROTEIN"/>
    <property type="match status" value="1"/>
</dbReference>
<dbReference type="CDD" id="cd00063">
    <property type="entry name" value="FN3"/>
    <property type="match status" value="4"/>
</dbReference>
<dbReference type="InterPro" id="IPR003961">
    <property type="entry name" value="FN3_dom"/>
</dbReference>
<sequence length="515" mass="55956">MEDALPTSMVVSWTPPLEDSEGSRYTYWAAAADTADHYSLHTCSPTEQEEKEEGNHRDTSCQLTGLQPGSQYLVFVSACAQEQHQEHRCSSSSGLSLGHTLPSDMETLHVEAVSCSSLHCTWTSKSTDANAFFRLLLDGSEATACTAENKNQSYSCQLTNLSAVTIYSLQLQLCLVENDSAPSCEPYTTLVRASTQPCSPTKLTVRAASSTSIEVTWDRPVEGPLVSFSYVTAYSLGTEYHSRCTSPASNQSIGCTIFNLQPYMAYNLTVETCLESNFCSLPSAMVSAHTLPDAPRRVSVLDFGPTYAHISFERPPGDHHRYQFLVSVTSLRNHEVSTCSVAVNATNLICIVNDLQPNSLYIATVTAHGPNNLHSHSSAPEHFSTPPQSPEAVLTSEVTSTAIKVSWRKPTNDSSYHFKYTVMATPGPGLAGETKMCITQIYSAEMSCTVKNLQPNSVYNITVVVCADAEVCSPPSLPLPTHTLPNGMKLAIHLLLFELKMKTGGGCLGEIILMH</sequence>
<feature type="domain" description="Fibronectin type-III" evidence="2">
    <location>
        <begin position="294"/>
        <end position="381"/>
    </location>
</feature>
<dbReference type="Pfam" id="PF00041">
    <property type="entry name" value="fn3"/>
    <property type="match status" value="3"/>
</dbReference>
<dbReference type="PROSITE" id="PS50853">
    <property type="entry name" value="FN3"/>
    <property type="match status" value="4"/>
</dbReference>
<feature type="domain" description="Fibronectin type-III" evidence="2">
    <location>
        <begin position="1"/>
        <end position="103"/>
    </location>
</feature>
<name>A0A3P7P4P9_DIBLA</name>
<organism evidence="3 4">
    <name type="scientific">Dibothriocephalus latus</name>
    <name type="common">Fish tapeworm</name>
    <name type="synonym">Diphyllobothrium latum</name>
    <dbReference type="NCBI Taxonomy" id="60516"/>
    <lineage>
        <taxon>Eukaryota</taxon>
        <taxon>Metazoa</taxon>
        <taxon>Spiralia</taxon>
        <taxon>Lophotrochozoa</taxon>
        <taxon>Platyhelminthes</taxon>
        <taxon>Cestoda</taxon>
        <taxon>Eucestoda</taxon>
        <taxon>Diphyllobothriidea</taxon>
        <taxon>Diphyllobothriidae</taxon>
        <taxon>Dibothriocephalus</taxon>
    </lineage>
</organism>
<dbReference type="OrthoDB" id="6274362at2759"/>
<dbReference type="EMBL" id="UYRU01062618">
    <property type="protein sequence ID" value="VDN15469.1"/>
    <property type="molecule type" value="Genomic_DNA"/>
</dbReference>
<gene>
    <name evidence="3" type="ORF">DILT_LOCUS11300</name>
</gene>
<reference evidence="3 4" key="1">
    <citation type="submission" date="2018-11" db="EMBL/GenBank/DDBJ databases">
        <authorList>
            <consortium name="Pathogen Informatics"/>
        </authorList>
    </citation>
    <scope>NUCLEOTIDE SEQUENCE [LARGE SCALE GENOMIC DNA]</scope>
</reference>
<evidence type="ECO:0000313" key="4">
    <source>
        <dbReference type="Proteomes" id="UP000281553"/>
    </source>
</evidence>
<protein>
    <recommendedName>
        <fullName evidence="2">Fibronectin type-III domain-containing protein</fullName>
    </recommendedName>
</protein>
<proteinExistence type="predicted"/>
<dbReference type="InterPro" id="IPR013783">
    <property type="entry name" value="Ig-like_fold"/>
</dbReference>
<dbReference type="Proteomes" id="UP000281553">
    <property type="component" value="Unassembled WGS sequence"/>
</dbReference>
<feature type="domain" description="Fibronectin type-III" evidence="2">
    <location>
        <begin position="386"/>
        <end position="486"/>
    </location>
</feature>
<keyword evidence="1" id="KW-0677">Repeat</keyword>
<dbReference type="SMART" id="SM00060">
    <property type="entry name" value="FN3"/>
    <property type="match status" value="5"/>
</dbReference>
<dbReference type="SUPFAM" id="SSF49265">
    <property type="entry name" value="Fibronectin type III"/>
    <property type="match status" value="3"/>
</dbReference>
<evidence type="ECO:0000313" key="3">
    <source>
        <dbReference type="EMBL" id="VDN15469.1"/>
    </source>
</evidence>
<evidence type="ECO:0000259" key="2">
    <source>
        <dbReference type="PROSITE" id="PS50853"/>
    </source>
</evidence>
<accession>A0A3P7P4P9</accession>
<keyword evidence="4" id="KW-1185">Reference proteome</keyword>
<dbReference type="InterPro" id="IPR036116">
    <property type="entry name" value="FN3_sf"/>
</dbReference>